<keyword evidence="6" id="KW-0472">Membrane</keyword>
<keyword evidence="4" id="KW-0378">Hydrolase</keyword>
<dbReference type="GO" id="GO:0004252">
    <property type="term" value="F:serine-type endopeptidase activity"/>
    <property type="evidence" value="ECO:0007669"/>
    <property type="project" value="InterPro"/>
</dbReference>
<evidence type="ECO:0000256" key="1">
    <source>
        <dbReference type="ARBA" id="ARBA00011073"/>
    </source>
</evidence>
<dbReference type="AlphaFoldDB" id="A0A7J3UYF7"/>
<dbReference type="InterPro" id="IPR036852">
    <property type="entry name" value="Peptidase_S8/S53_dom_sf"/>
</dbReference>
<dbReference type="CDD" id="cd07477">
    <property type="entry name" value="Peptidases_S8_Subtilisin_subset"/>
    <property type="match status" value="1"/>
</dbReference>
<evidence type="ECO:0000256" key="2">
    <source>
        <dbReference type="ARBA" id="ARBA00022670"/>
    </source>
</evidence>
<keyword evidence="3" id="KW-0479">Metal-binding</keyword>
<accession>A0A7J3UYF7</accession>
<evidence type="ECO:0000256" key="3">
    <source>
        <dbReference type="ARBA" id="ARBA00022723"/>
    </source>
</evidence>
<dbReference type="PANTHER" id="PTHR43806">
    <property type="entry name" value="PEPTIDASE S8"/>
    <property type="match status" value="1"/>
</dbReference>
<dbReference type="InterPro" id="IPR022398">
    <property type="entry name" value="Peptidase_S8_His-AS"/>
</dbReference>
<name>A0A7J3UYF7_9CREN</name>
<keyword evidence="6" id="KW-1133">Transmembrane helix</keyword>
<dbReference type="SUPFAM" id="SSF52743">
    <property type="entry name" value="Subtilisin-like"/>
    <property type="match status" value="1"/>
</dbReference>
<keyword evidence="6" id="KW-0812">Transmembrane</keyword>
<evidence type="ECO:0000259" key="7">
    <source>
        <dbReference type="Pfam" id="PF00082"/>
    </source>
</evidence>
<organism evidence="8">
    <name type="scientific">Candidatus Methanosuratincola petrocarbonis</name>
    <name type="common">ex Vanwonterghem et al. 2016</name>
    <dbReference type="NCBI Taxonomy" id="1867261"/>
    <lineage>
        <taxon>Archaea</taxon>
        <taxon>Thermoproteota</taxon>
        <taxon>Methanosuratincolia</taxon>
        <taxon>Candidatus Methanomethylicales</taxon>
        <taxon>Candidatus Methanomethylicaceae</taxon>
        <taxon>Candidatus Methanosuratincola (ex Vanwonterghem et al. 2016)</taxon>
    </lineage>
</organism>
<proteinExistence type="inferred from homology"/>
<keyword evidence="2" id="KW-0645">Protease</keyword>
<dbReference type="PROSITE" id="PS51892">
    <property type="entry name" value="SUBTILASE"/>
    <property type="match status" value="1"/>
</dbReference>
<dbReference type="Gene3D" id="3.40.50.200">
    <property type="entry name" value="Peptidase S8/S53 domain"/>
    <property type="match status" value="1"/>
</dbReference>
<gene>
    <name evidence="8" type="ORF">ENL91_01900</name>
</gene>
<dbReference type="PROSITE" id="PS00136">
    <property type="entry name" value="SUBTILASE_ASP"/>
    <property type="match status" value="1"/>
</dbReference>
<dbReference type="PANTHER" id="PTHR43806:SF11">
    <property type="entry name" value="CEREVISIN-RELATED"/>
    <property type="match status" value="1"/>
</dbReference>
<feature type="transmembrane region" description="Helical" evidence="6">
    <location>
        <begin position="21"/>
        <end position="44"/>
    </location>
</feature>
<feature type="domain" description="Peptidase S8/S53" evidence="7">
    <location>
        <begin position="113"/>
        <end position="356"/>
    </location>
</feature>
<comment type="caution">
    <text evidence="8">The sequence shown here is derived from an EMBL/GenBank/DDBJ whole genome shotgun (WGS) entry which is preliminary data.</text>
</comment>
<reference evidence="8" key="1">
    <citation type="journal article" date="2020" name="mSystems">
        <title>Genome- and Community-Level Interaction Insights into Carbon Utilization and Element Cycling Functions of Hydrothermarchaeota in Hydrothermal Sediment.</title>
        <authorList>
            <person name="Zhou Z."/>
            <person name="Liu Y."/>
            <person name="Xu W."/>
            <person name="Pan J."/>
            <person name="Luo Z.H."/>
            <person name="Li M."/>
        </authorList>
    </citation>
    <scope>NUCLEOTIDE SEQUENCE [LARGE SCALE GENOMIC DNA]</scope>
    <source>
        <strain evidence="8">SpSt-1038</strain>
    </source>
</reference>
<dbReference type="GO" id="GO:0046872">
    <property type="term" value="F:metal ion binding"/>
    <property type="evidence" value="ECO:0007669"/>
    <property type="project" value="UniProtKB-KW"/>
</dbReference>
<dbReference type="EMBL" id="DRVT01000019">
    <property type="protein sequence ID" value="HHI48906.1"/>
    <property type="molecule type" value="Genomic_DNA"/>
</dbReference>
<evidence type="ECO:0000313" key="8">
    <source>
        <dbReference type="EMBL" id="HHI48906.1"/>
    </source>
</evidence>
<dbReference type="PROSITE" id="PS00137">
    <property type="entry name" value="SUBTILASE_HIS"/>
    <property type="match status" value="1"/>
</dbReference>
<dbReference type="InterPro" id="IPR000209">
    <property type="entry name" value="Peptidase_S8/S53_dom"/>
</dbReference>
<evidence type="ECO:0000256" key="4">
    <source>
        <dbReference type="ARBA" id="ARBA00022801"/>
    </source>
</evidence>
<sequence length="395" mass="41028">MKTEGSIKLTGPRRPRSATRAFGSAMALFFVITILSPNVIALIAPNGAVLPAVANFLGTAATSQSERLGGGEDEAWVVLADGSSEIITKEPQDFAWPIVMIGADVAIDKNFTGAGVRVAVIDTGIDYRHPALSHAYRGGYDFVNNDTDPYDDNGHGTFVSGLIAGVINGTKGTLGAAPDVEIYAIKVMGADGRGQLANIVRGVRWAIENHVDIICMSMSLFRDYPELREALDEAYSNGILIVSAAGNTGGRVTYPARYDSVIAVGSVDAEAKLSKTSSTGPEVEVVAPGVNVLSAVPGGGFAVKNGTSYAAGYVAGALALLISSHPELDSQGIRTLLQKGAIDLGISGKDDQYGYGLVNVEGAILSATPVVVAEDLASSEYVFVANDSEIAAEMN</sequence>
<evidence type="ECO:0000256" key="6">
    <source>
        <dbReference type="SAM" id="Phobius"/>
    </source>
</evidence>
<protein>
    <recommendedName>
        <fullName evidence="7">Peptidase S8/S53 domain-containing protein</fullName>
    </recommendedName>
</protein>
<dbReference type="InterPro" id="IPR050131">
    <property type="entry name" value="Peptidase_S8_subtilisin-like"/>
</dbReference>
<dbReference type="InterPro" id="IPR034202">
    <property type="entry name" value="Subtilisin_Carlsberg-like"/>
</dbReference>
<keyword evidence="5" id="KW-0720">Serine protease</keyword>
<dbReference type="GO" id="GO:0006508">
    <property type="term" value="P:proteolysis"/>
    <property type="evidence" value="ECO:0007669"/>
    <property type="project" value="UniProtKB-KW"/>
</dbReference>
<dbReference type="InterPro" id="IPR015500">
    <property type="entry name" value="Peptidase_S8_subtilisin-rel"/>
</dbReference>
<comment type="similarity">
    <text evidence="1">Belongs to the peptidase S8 family.</text>
</comment>
<dbReference type="PRINTS" id="PR00723">
    <property type="entry name" value="SUBTILISIN"/>
</dbReference>
<evidence type="ECO:0000256" key="5">
    <source>
        <dbReference type="ARBA" id="ARBA00022825"/>
    </source>
</evidence>
<dbReference type="InterPro" id="IPR023827">
    <property type="entry name" value="Peptidase_S8_Asp-AS"/>
</dbReference>
<dbReference type="Pfam" id="PF00082">
    <property type="entry name" value="Peptidase_S8"/>
    <property type="match status" value="1"/>
</dbReference>